<dbReference type="SUPFAM" id="SSF46689">
    <property type="entry name" value="Homeodomain-like"/>
    <property type="match status" value="1"/>
</dbReference>
<feature type="domain" description="HTH tetR-type" evidence="6">
    <location>
        <begin position="10"/>
        <end position="70"/>
    </location>
</feature>
<dbReference type="Gene3D" id="1.10.10.60">
    <property type="entry name" value="Homeodomain-like"/>
    <property type="match status" value="1"/>
</dbReference>
<gene>
    <name evidence="7" type="ORF">SAMN02745126_01935</name>
</gene>
<dbReference type="PROSITE" id="PS50977">
    <property type="entry name" value="HTH_TETR_2"/>
    <property type="match status" value="1"/>
</dbReference>
<dbReference type="GO" id="GO:0000976">
    <property type="term" value="F:transcription cis-regulatory region binding"/>
    <property type="evidence" value="ECO:0007669"/>
    <property type="project" value="TreeGrafter"/>
</dbReference>
<evidence type="ECO:0000313" key="8">
    <source>
        <dbReference type="Proteomes" id="UP000190092"/>
    </source>
</evidence>
<evidence type="ECO:0000313" key="7">
    <source>
        <dbReference type="EMBL" id="SJZ69570.1"/>
    </source>
</evidence>
<organism evidence="7 8">
    <name type="scientific">Enhydrobacter aerosaccus</name>
    <dbReference type="NCBI Taxonomy" id="225324"/>
    <lineage>
        <taxon>Bacteria</taxon>
        <taxon>Pseudomonadati</taxon>
        <taxon>Pseudomonadota</taxon>
        <taxon>Alphaproteobacteria</taxon>
        <taxon>Hyphomicrobiales</taxon>
        <taxon>Enhydrobacter</taxon>
    </lineage>
</organism>
<dbReference type="PANTHER" id="PTHR30055">
    <property type="entry name" value="HTH-TYPE TRANSCRIPTIONAL REGULATOR RUTR"/>
    <property type="match status" value="1"/>
</dbReference>
<dbReference type="STRING" id="225324.SAMN02745126_01935"/>
<protein>
    <submittedName>
        <fullName evidence="7">Transcriptional regulator, TetR family</fullName>
    </submittedName>
</protein>
<dbReference type="OrthoDB" id="329481at2"/>
<keyword evidence="3" id="KW-0804">Transcription</keyword>
<dbReference type="RefSeq" id="WP_085933673.1">
    <property type="nucleotide sequence ID" value="NZ_FUWJ01000002.1"/>
</dbReference>
<dbReference type="AlphaFoldDB" id="A0A1T4MR27"/>
<dbReference type="EMBL" id="FUWJ01000002">
    <property type="protein sequence ID" value="SJZ69570.1"/>
    <property type="molecule type" value="Genomic_DNA"/>
</dbReference>
<evidence type="ECO:0000256" key="3">
    <source>
        <dbReference type="ARBA" id="ARBA00023163"/>
    </source>
</evidence>
<dbReference type="PANTHER" id="PTHR30055:SF151">
    <property type="entry name" value="TRANSCRIPTIONAL REGULATORY PROTEIN"/>
    <property type="match status" value="1"/>
</dbReference>
<reference evidence="8" key="1">
    <citation type="submission" date="2017-02" db="EMBL/GenBank/DDBJ databases">
        <authorList>
            <person name="Varghese N."/>
            <person name="Submissions S."/>
        </authorList>
    </citation>
    <scope>NUCLEOTIDE SEQUENCE [LARGE SCALE GENOMIC DNA]</scope>
    <source>
        <strain evidence="8">ATCC 27094</strain>
    </source>
</reference>
<evidence type="ECO:0000256" key="4">
    <source>
        <dbReference type="PROSITE-ProRule" id="PRU00335"/>
    </source>
</evidence>
<dbReference type="Pfam" id="PF00440">
    <property type="entry name" value="TetR_N"/>
    <property type="match status" value="1"/>
</dbReference>
<proteinExistence type="predicted"/>
<keyword evidence="8" id="KW-1185">Reference proteome</keyword>
<dbReference type="InterPro" id="IPR050109">
    <property type="entry name" value="HTH-type_TetR-like_transc_reg"/>
</dbReference>
<accession>A0A1T4MR27</accession>
<sequence>MSKPKSRRGDLTRDQIVTAALACLDRSGLEAFSLREVARELGVFPTALYWHVPGGRNVLLAEIAARVLDGVTPSCSPDVSWDDWLLDLFERYRVAVRAHPNAAPLLGARLVSNSGVQAEMVDGILWALERAGYEGAAIVDAYNAVVAGMVGFVTIELAPAPDEDTAAWQAMQRDRVAGIDKESHPALVRHAELLGRDAFILRWEDGRARPMDRSYRAFAAYLIAGLKAGHATPPPHSPSAKKGTARGKASSSASSGR</sequence>
<name>A0A1T4MR27_9HYPH</name>
<evidence type="ECO:0000256" key="2">
    <source>
        <dbReference type="ARBA" id="ARBA00023125"/>
    </source>
</evidence>
<evidence type="ECO:0000256" key="5">
    <source>
        <dbReference type="SAM" id="MobiDB-lite"/>
    </source>
</evidence>
<dbReference type="InterPro" id="IPR009057">
    <property type="entry name" value="Homeodomain-like_sf"/>
</dbReference>
<dbReference type="Gene3D" id="1.10.357.10">
    <property type="entry name" value="Tetracycline Repressor, domain 2"/>
    <property type="match status" value="1"/>
</dbReference>
<feature type="DNA-binding region" description="H-T-H motif" evidence="4">
    <location>
        <begin position="33"/>
        <end position="52"/>
    </location>
</feature>
<keyword evidence="2 4" id="KW-0238">DNA-binding</keyword>
<keyword evidence="1" id="KW-0805">Transcription regulation</keyword>
<feature type="region of interest" description="Disordered" evidence="5">
    <location>
        <begin position="230"/>
        <end position="257"/>
    </location>
</feature>
<evidence type="ECO:0000256" key="1">
    <source>
        <dbReference type="ARBA" id="ARBA00023015"/>
    </source>
</evidence>
<dbReference type="SUPFAM" id="SSF48498">
    <property type="entry name" value="Tetracyclin repressor-like, C-terminal domain"/>
    <property type="match status" value="1"/>
</dbReference>
<dbReference type="Proteomes" id="UP000190092">
    <property type="component" value="Unassembled WGS sequence"/>
</dbReference>
<dbReference type="InterPro" id="IPR001647">
    <property type="entry name" value="HTH_TetR"/>
</dbReference>
<evidence type="ECO:0000259" key="6">
    <source>
        <dbReference type="PROSITE" id="PS50977"/>
    </source>
</evidence>
<dbReference type="InterPro" id="IPR036271">
    <property type="entry name" value="Tet_transcr_reg_TetR-rel_C_sf"/>
</dbReference>
<dbReference type="GO" id="GO:0003700">
    <property type="term" value="F:DNA-binding transcription factor activity"/>
    <property type="evidence" value="ECO:0007669"/>
    <property type="project" value="TreeGrafter"/>
</dbReference>
<feature type="compositionally biased region" description="Low complexity" evidence="5">
    <location>
        <begin position="240"/>
        <end position="257"/>
    </location>
</feature>